<organism evidence="3 4">
    <name type="scientific">Cuscuta campestris</name>
    <dbReference type="NCBI Taxonomy" id="132261"/>
    <lineage>
        <taxon>Eukaryota</taxon>
        <taxon>Viridiplantae</taxon>
        <taxon>Streptophyta</taxon>
        <taxon>Embryophyta</taxon>
        <taxon>Tracheophyta</taxon>
        <taxon>Spermatophyta</taxon>
        <taxon>Magnoliopsida</taxon>
        <taxon>eudicotyledons</taxon>
        <taxon>Gunneridae</taxon>
        <taxon>Pentapetalae</taxon>
        <taxon>asterids</taxon>
        <taxon>lamiids</taxon>
        <taxon>Solanales</taxon>
        <taxon>Convolvulaceae</taxon>
        <taxon>Cuscuteae</taxon>
        <taxon>Cuscuta</taxon>
        <taxon>Cuscuta subgen. Grammica</taxon>
        <taxon>Cuscuta sect. Cleistogrammica</taxon>
    </lineage>
</organism>
<keyword evidence="4" id="KW-1185">Reference proteome</keyword>
<proteinExistence type="predicted"/>
<dbReference type="Proteomes" id="UP000595140">
    <property type="component" value="Unassembled WGS sequence"/>
</dbReference>
<feature type="transmembrane region" description="Helical" evidence="2">
    <location>
        <begin position="37"/>
        <end position="53"/>
    </location>
</feature>
<feature type="region of interest" description="Disordered" evidence="1">
    <location>
        <begin position="66"/>
        <end position="122"/>
    </location>
</feature>
<gene>
    <name evidence="3" type="ORF">CCAM_LOCUS90</name>
</gene>
<keyword evidence="2" id="KW-0812">Transmembrane</keyword>
<evidence type="ECO:0000256" key="2">
    <source>
        <dbReference type="SAM" id="Phobius"/>
    </source>
</evidence>
<sequence length="122" mass="13667">MLNRRRQYLLSSLYSPVSFFFITSLDMNLHHHHHHPRASPILLLVIVMLFTLNRSNYCRRVNLSVADEGEDDEESRSPAMDSPPEQLLNCSGGGGKEGRRASDRGYAVSNKVVPGGPNPLHN</sequence>
<feature type="transmembrane region" description="Helical" evidence="2">
    <location>
        <begin position="7"/>
        <end position="25"/>
    </location>
</feature>
<dbReference type="OrthoDB" id="663321at2759"/>
<evidence type="ECO:0000313" key="4">
    <source>
        <dbReference type="Proteomes" id="UP000595140"/>
    </source>
</evidence>
<protein>
    <submittedName>
        <fullName evidence="3">Uncharacterized protein</fullName>
    </submittedName>
</protein>
<dbReference type="AlphaFoldDB" id="A0A484K3S5"/>
<keyword evidence="2" id="KW-0472">Membrane</keyword>
<keyword evidence="2" id="KW-1133">Transmembrane helix</keyword>
<accession>A0A484K3S5</accession>
<evidence type="ECO:0000256" key="1">
    <source>
        <dbReference type="SAM" id="MobiDB-lite"/>
    </source>
</evidence>
<reference evidence="3 4" key="1">
    <citation type="submission" date="2018-04" db="EMBL/GenBank/DDBJ databases">
        <authorList>
            <person name="Vogel A."/>
        </authorList>
    </citation>
    <scope>NUCLEOTIDE SEQUENCE [LARGE SCALE GENOMIC DNA]</scope>
</reference>
<dbReference type="EMBL" id="OOIL02000001">
    <property type="protein sequence ID" value="VFQ58314.1"/>
    <property type="molecule type" value="Genomic_DNA"/>
</dbReference>
<evidence type="ECO:0000313" key="3">
    <source>
        <dbReference type="EMBL" id="VFQ58314.1"/>
    </source>
</evidence>
<name>A0A484K3S5_9ASTE</name>